<dbReference type="Gene3D" id="2.60.120.380">
    <property type="match status" value="3"/>
</dbReference>
<dbReference type="EMBL" id="CP004121">
    <property type="protein sequence ID" value="AGF59497.1"/>
    <property type="molecule type" value="Genomic_DNA"/>
</dbReference>
<sequence length="608" mass="66422">MKRIALKLLIAAVSTFILTSGSICASAAELETNTDNQNEQVVLIGNSDLTTEINTKQITSESTENTNFDKDVLTDTKKKYNLKINENLEKQIDLLCTDSNLSNKKNAVLAKNQLKAEKSTTTDTSVTIDQSTTTGAAVTTEYSGITDLGNTSLDKSAYASLNTMTYGQIKAEGEQRWYLTKVDKGQKLTAFLGYKAESAIDLNLYLFKYNESDGSISQVAYSALNGKSTTSNEQLSYISDGGYYFMCVNSAGGFDVNNKYQLILISSNKYDSSEPDDSITQRKILSGIPTTISQTIDNAFDVDWIQFTVPENKNIFGTFQNASSNGTYKMTLYDHNLNSLGTLTQGQNFNGLFAAGAYLIKVEAISGADANTPYNITFTPYDNFNTRKTVSGSATITDSIDNALDENWIEYSTTESTKLELSLTNPNSNTKYAVDICNKNSAGNLVIAATINQGDLKSVLLSSGTCYLRVRSLNGYDPNTKYTLSLKVDPNYLCSSGDYVVTTNSDRNALYINGAPVSLEYIPSSAYYPGGDASSHVTMGGNSKITNYGIVNYQGKTCVCIEVSDVFIYTWVYANHGYNYEHLTVPLGQFVIDLQTGQCIDGGVLKWV</sequence>
<dbReference type="STRING" id="36745.CLSAP_55400"/>
<dbReference type="PATRIC" id="fig|931276.5.peg.5819"/>
<feature type="chain" id="PRO_5004015813" description="Peptidase C-terminal archaeal/bacterial domain-containing protein" evidence="1">
    <location>
        <begin position="28"/>
        <end position="608"/>
    </location>
</feature>
<evidence type="ECO:0000313" key="2">
    <source>
        <dbReference type="EMBL" id="AGF59497.1"/>
    </source>
</evidence>
<keyword evidence="1" id="KW-0732">Signal</keyword>
<dbReference type="OrthoDB" id="2586265at2"/>
<accession>M1N7Z8</accession>
<dbReference type="RefSeq" id="WP_015395804.1">
    <property type="nucleotide sequence ID" value="NC_020291.1"/>
</dbReference>
<protein>
    <recommendedName>
        <fullName evidence="4">Peptidase C-terminal archaeal/bacterial domain-containing protein</fullName>
    </recommendedName>
</protein>
<proteinExistence type="predicted"/>
<evidence type="ECO:0000256" key="1">
    <source>
        <dbReference type="SAM" id="SignalP"/>
    </source>
</evidence>
<evidence type="ECO:0000313" key="3">
    <source>
        <dbReference type="Proteomes" id="UP000011728"/>
    </source>
</evidence>
<dbReference type="SUPFAM" id="SSF89260">
    <property type="entry name" value="Collagen-binding domain"/>
    <property type="match status" value="1"/>
</dbReference>
<keyword evidence="3" id="KW-1185">Reference proteome</keyword>
<organism evidence="2 3">
    <name type="scientific">Clostridium saccharoperbutylacetonicum N1-4(HMT)</name>
    <dbReference type="NCBI Taxonomy" id="931276"/>
    <lineage>
        <taxon>Bacteria</taxon>
        <taxon>Bacillati</taxon>
        <taxon>Bacillota</taxon>
        <taxon>Clostridia</taxon>
        <taxon>Eubacteriales</taxon>
        <taxon>Clostridiaceae</taxon>
        <taxon>Clostridium</taxon>
    </lineage>
</organism>
<reference evidence="2 3" key="1">
    <citation type="submission" date="2013-02" db="EMBL/GenBank/DDBJ databases">
        <title>Genome sequence of Clostridium saccharoperbutylacetonicum N1-4(HMT).</title>
        <authorList>
            <person name="Poehlein A."/>
            <person name="Daniel R."/>
        </authorList>
    </citation>
    <scope>NUCLEOTIDE SEQUENCE [LARGE SCALE GENOMIC DNA]</scope>
    <source>
        <strain evidence="3">N1-4(HMT)</strain>
    </source>
</reference>
<feature type="signal peptide" evidence="1">
    <location>
        <begin position="1"/>
        <end position="27"/>
    </location>
</feature>
<gene>
    <name evidence="2" type="ORF">Cspa_c57760</name>
</gene>
<name>M1N7Z8_9CLOT</name>
<dbReference type="KEGG" id="csr:Cspa_c57760"/>
<dbReference type="HOGENOM" id="CLU_448849_0_0_9"/>
<evidence type="ECO:0008006" key="4">
    <source>
        <dbReference type="Google" id="ProtNLM"/>
    </source>
</evidence>
<dbReference type="Proteomes" id="UP000011728">
    <property type="component" value="Chromosome"/>
</dbReference>
<dbReference type="AlphaFoldDB" id="M1N7Z8"/>
<dbReference type="eggNOG" id="ENOG502ZJQW">
    <property type="taxonomic scope" value="Bacteria"/>
</dbReference>